<sequence length="246" mass="28611">MSKTYPKAFLERCHAVTAKRPKTVIEHILKHGQITTEELKELYGYNHPPRAIRDVREQGIPLETFRVTGSDGRKIAAYRFGDTNPERFRKLSGRTGLSKKIKAVLVEKYGCQCFIYLEKMDESELQIDHRVPYEVAGDDESIEPNPNDFMLLSGSANRAKSWSCEHCENWQTSKEKNICLSCYWAYPENYAHVAMRQVRRLDMIWQNNEIGQYEQLKHDANLSGQTIPEFVKKLIEKAIERKREIA</sequence>
<feature type="domain" description="Winged helix-turn-helix" evidence="1">
    <location>
        <begin position="23"/>
        <end position="80"/>
    </location>
</feature>
<dbReference type="InterPro" id="IPR055245">
    <property type="entry name" value="HTH_proteobacteria"/>
</dbReference>
<accession>A0A081BQF7</accession>
<keyword evidence="2" id="KW-0378">Hydrolase</keyword>
<dbReference type="Pfam" id="PF14090">
    <property type="entry name" value="HTH_39"/>
    <property type="match status" value="1"/>
</dbReference>
<organism evidence="2">
    <name type="scientific">Candidatus Moduliflexus flocculans</name>
    <dbReference type="NCBI Taxonomy" id="1499966"/>
    <lineage>
        <taxon>Bacteria</taxon>
        <taxon>Candidatus Moduliflexota</taxon>
        <taxon>Candidatus Moduliflexia</taxon>
        <taxon>Candidatus Moduliflexales</taxon>
        <taxon>Candidatus Moduliflexaceae</taxon>
    </lineage>
</organism>
<evidence type="ECO:0000259" key="1">
    <source>
        <dbReference type="Pfam" id="PF14090"/>
    </source>
</evidence>
<dbReference type="Proteomes" id="UP000030700">
    <property type="component" value="Unassembled WGS sequence"/>
</dbReference>
<dbReference type="STRING" id="1499966.U14_03875"/>
<dbReference type="EMBL" id="DF820458">
    <property type="protein sequence ID" value="GAK52623.1"/>
    <property type="molecule type" value="Genomic_DNA"/>
</dbReference>
<keyword evidence="2" id="KW-0255">Endonuclease</keyword>
<keyword evidence="2" id="KW-0540">Nuclease</keyword>
<evidence type="ECO:0000313" key="3">
    <source>
        <dbReference type="Proteomes" id="UP000030700"/>
    </source>
</evidence>
<keyword evidence="3" id="KW-1185">Reference proteome</keyword>
<reference evidence="2" key="1">
    <citation type="journal article" date="2015" name="PeerJ">
        <title>First genomic representation of candidate bacterial phylum KSB3 points to enhanced environmental sensing as a trigger of wastewater bulking.</title>
        <authorList>
            <person name="Sekiguchi Y."/>
            <person name="Ohashi A."/>
            <person name="Parks D.H."/>
            <person name="Yamauchi T."/>
            <person name="Tyson G.W."/>
            <person name="Hugenholtz P."/>
        </authorList>
    </citation>
    <scope>NUCLEOTIDE SEQUENCE [LARGE SCALE GENOMIC DNA]</scope>
</reference>
<dbReference type="AlphaFoldDB" id="A0A081BQF7"/>
<gene>
    <name evidence="2" type="ORF">U14_03875</name>
</gene>
<dbReference type="HOGENOM" id="CLU_1136471_0_0_0"/>
<dbReference type="GO" id="GO:0004519">
    <property type="term" value="F:endonuclease activity"/>
    <property type="evidence" value="ECO:0007669"/>
    <property type="project" value="UniProtKB-KW"/>
</dbReference>
<protein>
    <submittedName>
        <fullName evidence="2">SphI restriction endonuclease</fullName>
    </submittedName>
</protein>
<evidence type="ECO:0000313" key="2">
    <source>
        <dbReference type="EMBL" id="GAK52623.1"/>
    </source>
</evidence>
<proteinExistence type="predicted"/>
<name>A0A081BQF7_9BACT</name>